<gene>
    <name evidence="3" type="ORF">AFUS01_LOCUS3800</name>
</gene>
<feature type="region of interest" description="Disordered" evidence="1">
    <location>
        <begin position="476"/>
        <end position="560"/>
    </location>
</feature>
<feature type="compositionally biased region" description="Polar residues" evidence="1">
    <location>
        <begin position="109"/>
        <end position="133"/>
    </location>
</feature>
<reference evidence="3" key="1">
    <citation type="submission" date="2021-06" db="EMBL/GenBank/DDBJ databases">
        <authorList>
            <person name="Hodson N. C."/>
            <person name="Mongue J. A."/>
            <person name="Jaron S. K."/>
        </authorList>
    </citation>
    <scope>NUCLEOTIDE SEQUENCE</scope>
</reference>
<dbReference type="InterPro" id="IPR003652">
    <property type="entry name" value="Ataxin_AXH_dom"/>
</dbReference>
<dbReference type="PROSITE" id="PS51148">
    <property type="entry name" value="AXH"/>
    <property type="match status" value="1"/>
</dbReference>
<feature type="region of interest" description="Disordered" evidence="1">
    <location>
        <begin position="806"/>
        <end position="956"/>
    </location>
</feature>
<evidence type="ECO:0000313" key="4">
    <source>
        <dbReference type="Proteomes" id="UP000708208"/>
    </source>
</evidence>
<feature type="compositionally biased region" description="Low complexity" evidence="1">
    <location>
        <begin position="808"/>
        <end position="831"/>
    </location>
</feature>
<feature type="region of interest" description="Disordered" evidence="1">
    <location>
        <begin position="593"/>
        <end position="630"/>
    </location>
</feature>
<evidence type="ECO:0000259" key="2">
    <source>
        <dbReference type="PROSITE" id="PS51148"/>
    </source>
</evidence>
<dbReference type="GO" id="GO:0006355">
    <property type="term" value="P:regulation of DNA-templated transcription"/>
    <property type="evidence" value="ECO:0007669"/>
    <property type="project" value="InterPro"/>
</dbReference>
<dbReference type="AlphaFoldDB" id="A0A8J2NLH3"/>
<name>A0A8J2NLH3_9HEXA</name>
<feature type="compositionally biased region" description="Pro residues" evidence="1">
    <location>
        <begin position="521"/>
        <end position="530"/>
    </location>
</feature>
<feature type="compositionally biased region" description="Low complexity" evidence="1">
    <location>
        <begin position="134"/>
        <end position="169"/>
    </location>
</feature>
<dbReference type="PANTHER" id="PTHR13392:SF13">
    <property type="entry name" value="AXH DOMAIN-CONTAINING PROTEIN"/>
    <property type="match status" value="1"/>
</dbReference>
<sequence length="956" mass="100702">MISATSLSSASSPHSLTKSAQIPLGLENGRLRVDSQKFLVPSLPVSARALNNDPSSKRRERSIVNGVAHPSESHHITSNHINGLRRSYSGSPLHQPQLHTSPRKDAQSPLYNGESSNNGCSGMPSNPSNFSVRSSVPIPCSSPSPASSASPNKSHSPSSIPSPNSANGSYTSQLPPGLPDLNLNSPAAAAAAAAAASRLYPGGFHGLASHPAAAHLSPYYAAAAAAASHSLPYPIFGAHSYNPHSASSYLDNFHHSNLLAVPQMRTSPSASPPRPPSSYMPSPNQHHSPQLQGPHTTSTTSLHNQLIESVGSGERYNGHNHNHLNNHLQHHPLSQHNGLPTNNCNNSRFSSSGGPVTKTCPSSLSNGMSVGIANIPSPGAGISQAKNPHHGSLDGSSDKSYLGSRCNKNWAEFPSKVTECVSHLMDNNEDMKVPHGKEGSLKHYILTRSPEDLTSAGGGGKMKQFTVTGTEPNCNSGLDSSAMLTNNHASYNNGNPFLPPSPKKRSGQWNFTTSNNVKTDLPPPSLPPPHSAMANSDSSKYLTKQTKNPSSNALTSNNSCNIIHSPKSPYLITPPSSTSAQNFHFQFPNLKSTSTASVSSSSSNHSPRNHNGNHSPASSTTLSAPSTPTMPTIFTYPGTGKMKSYGNASKANPPVRIEQLPTIDAFHRGSLTQLPNGDLKRVEDLSVEDFFTAAEFLSDSISIINCTVISIHLDTNNSLCKVILTMGSHNQQVIVETSAEQPFYVIGRGWSSSAPAKTEQRLQLRCTPLCVGDVCITLRRNVAPVMATSSATHVGMTAPKNTNVIKASSSTSKGSNYNSNVTPSSSPKSKLSGGGVPGPGGGKGSSTRLTSTASNTGTRANRRTTNASSNKGITTNGTANAMLPPPTPPPPSPVHTNHQQQHVKSQSGQPISLAIGKRASPPMPDENNHPSCPKKRRWSAPEAISDDNESAIKTMV</sequence>
<evidence type="ECO:0000313" key="3">
    <source>
        <dbReference type="EMBL" id="CAG7693771.1"/>
    </source>
</evidence>
<feature type="compositionally biased region" description="Polar residues" evidence="1">
    <location>
        <begin position="507"/>
        <end position="518"/>
    </location>
</feature>
<feature type="region of interest" description="Disordered" evidence="1">
    <location>
        <begin position="264"/>
        <end position="399"/>
    </location>
</feature>
<dbReference type="SMART" id="SM00536">
    <property type="entry name" value="AXH"/>
    <property type="match status" value="1"/>
</dbReference>
<keyword evidence="4" id="KW-1185">Reference proteome</keyword>
<dbReference type="PANTHER" id="PTHR13392">
    <property type="entry name" value="ATAXIN 1"/>
    <property type="match status" value="1"/>
</dbReference>
<feature type="compositionally biased region" description="Polar residues" evidence="1">
    <location>
        <begin position="284"/>
        <end position="307"/>
    </location>
</feature>
<dbReference type="EMBL" id="CAJVCH010023015">
    <property type="protein sequence ID" value="CAG7693771.1"/>
    <property type="molecule type" value="Genomic_DNA"/>
</dbReference>
<feature type="compositionally biased region" description="Polar residues" evidence="1">
    <location>
        <begin position="894"/>
        <end position="910"/>
    </location>
</feature>
<dbReference type="GO" id="GO:0003723">
    <property type="term" value="F:RNA binding"/>
    <property type="evidence" value="ECO:0007669"/>
    <property type="project" value="InterPro"/>
</dbReference>
<comment type="caution">
    <text evidence="3">The sequence shown here is derived from an EMBL/GenBank/DDBJ whole genome shotgun (WGS) entry which is preliminary data.</text>
</comment>
<protein>
    <recommendedName>
        <fullName evidence="2">AXH domain-containing protein</fullName>
    </recommendedName>
</protein>
<feature type="compositionally biased region" description="Polar residues" evidence="1">
    <location>
        <begin position="338"/>
        <end position="368"/>
    </location>
</feature>
<feature type="compositionally biased region" description="Gly residues" evidence="1">
    <location>
        <begin position="832"/>
        <end position="844"/>
    </location>
</feature>
<feature type="compositionally biased region" description="Polar residues" evidence="1">
    <location>
        <begin position="533"/>
        <end position="560"/>
    </location>
</feature>
<feature type="region of interest" description="Disordered" evidence="1">
    <location>
        <begin position="47"/>
        <end position="181"/>
    </location>
</feature>
<proteinExistence type="predicted"/>
<dbReference type="Pfam" id="PF08517">
    <property type="entry name" value="AXH"/>
    <property type="match status" value="1"/>
</dbReference>
<feature type="compositionally biased region" description="Polar residues" evidence="1">
    <location>
        <begin position="88"/>
        <end position="100"/>
    </location>
</feature>
<feature type="compositionally biased region" description="Basic residues" evidence="1">
    <location>
        <begin position="318"/>
        <end position="330"/>
    </location>
</feature>
<evidence type="ECO:0000256" key="1">
    <source>
        <dbReference type="SAM" id="MobiDB-lite"/>
    </source>
</evidence>
<dbReference type="InterPro" id="IPR043404">
    <property type="entry name" value="ATAXIN1-like"/>
</dbReference>
<feature type="compositionally biased region" description="Pro residues" evidence="1">
    <location>
        <begin position="883"/>
        <end position="893"/>
    </location>
</feature>
<organism evidence="3 4">
    <name type="scientific">Allacma fusca</name>
    <dbReference type="NCBI Taxonomy" id="39272"/>
    <lineage>
        <taxon>Eukaryota</taxon>
        <taxon>Metazoa</taxon>
        <taxon>Ecdysozoa</taxon>
        <taxon>Arthropoda</taxon>
        <taxon>Hexapoda</taxon>
        <taxon>Collembola</taxon>
        <taxon>Symphypleona</taxon>
        <taxon>Sminthuridae</taxon>
        <taxon>Allacma</taxon>
    </lineage>
</organism>
<dbReference type="OrthoDB" id="10000452at2759"/>
<dbReference type="Proteomes" id="UP000708208">
    <property type="component" value="Unassembled WGS sequence"/>
</dbReference>
<feature type="domain" description="AXH" evidence="2">
    <location>
        <begin position="654"/>
        <end position="786"/>
    </location>
</feature>
<feature type="compositionally biased region" description="Low complexity" evidence="1">
    <location>
        <begin position="852"/>
        <end position="870"/>
    </location>
</feature>
<accession>A0A8J2NLH3</accession>
<feature type="compositionally biased region" description="Polar residues" evidence="1">
    <location>
        <begin position="476"/>
        <end position="495"/>
    </location>
</feature>